<dbReference type="AlphaFoldDB" id="A0A2R5G4T3"/>
<protein>
    <recommendedName>
        <fullName evidence="1">Pvc16 N-terminal domain-containing protein</fullName>
    </recommendedName>
</protein>
<gene>
    <name evidence="2" type="ORF">NIES4072_65060</name>
</gene>
<evidence type="ECO:0000313" key="3">
    <source>
        <dbReference type="Proteomes" id="UP000245124"/>
    </source>
</evidence>
<evidence type="ECO:0000313" key="2">
    <source>
        <dbReference type="EMBL" id="GBG22794.1"/>
    </source>
</evidence>
<dbReference type="OrthoDB" id="527247at2"/>
<comment type="caution">
    <text evidence="2">The sequence shown here is derived from an EMBL/GenBank/DDBJ whole genome shotgun (WGS) entry which is preliminary data.</text>
</comment>
<dbReference type="Proteomes" id="UP000245124">
    <property type="component" value="Unassembled WGS sequence"/>
</dbReference>
<name>A0A2R5G4T3_NOSCO</name>
<organism evidence="2 3">
    <name type="scientific">Nostoc commune NIES-4072</name>
    <dbReference type="NCBI Taxonomy" id="2005467"/>
    <lineage>
        <taxon>Bacteria</taxon>
        <taxon>Bacillati</taxon>
        <taxon>Cyanobacteriota</taxon>
        <taxon>Cyanophyceae</taxon>
        <taxon>Nostocales</taxon>
        <taxon>Nostocaceae</taxon>
        <taxon>Nostoc</taxon>
    </lineage>
</organism>
<reference evidence="2 3" key="1">
    <citation type="submission" date="2017-06" db="EMBL/GenBank/DDBJ databases">
        <title>Genome sequencing of cyanobaciteial culture collection at National Institute for Environmental Studies (NIES).</title>
        <authorList>
            <person name="Hirose Y."/>
            <person name="Shimura Y."/>
            <person name="Fujisawa T."/>
            <person name="Nakamura Y."/>
            <person name="Kawachi M."/>
        </authorList>
    </citation>
    <scope>NUCLEOTIDE SEQUENCE [LARGE SCALE GENOMIC DNA]</scope>
    <source>
        <strain evidence="2 3">NIES-4072</strain>
    </source>
</reference>
<dbReference type="RefSeq" id="WP_109012839.1">
    <property type="nucleotide sequence ID" value="NZ_BDUD01000002.1"/>
</dbReference>
<sequence>MSNYLAIATITAVLQRTLQASIQLDVDSARVTTVKPSNLGSGTPETGVNLFLYHVTPNHISSKNHGYAYRESNGQPSKRSQRGLDLYYLLSFYGNEVELEPQRLLGSVVRTLQDYSIINQQMIQDTLADSSFSFLADSDLANQVELIKIEPLDLSLEDLSKVWSVLFQTPYNLSVAYQTSVVLIDGAEPAQKALPVREYRATLVPFMAQPMVEKVVSQAGVYQPILADSSLMIRGQRLKGDVTHVRIGDVVVTPEQVSEKQIVLPLSLVSANELRAGVQRLQVVHQVMTGIPPAPKGRVESNAVAVVVRPTIIQVKVSKIQGSADELRSAEVSIKVNLKIGKGQRVVLLLNERSTNDPVGYMFEQGKRRQEYTNLIKFVISGVKAGEYLARVQVDGAESVLSVDTNPDSRTFNQYISPKIVLRNSRLG</sequence>
<evidence type="ECO:0000259" key="1">
    <source>
        <dbReference type="Pfam" id="PF14065"/>
    </source>
</evidence>
<keyword evidence="3" id="KW-1185">Reference proteome</keyword>
<proteinExistence type="predicted"/>
<dbReference type="EMBL" id="BDUD01000002">
    <property type="protein sequence ID" value="GBG22794.1"/>
    <property type="molecule type" value="Genomic_DNA"/>
</dbReference>
<feature type="domain" description="Pvc16 N-terminal" evidence="1">
    <location>
        <begin position="9"/>
        <end position="198"/>
    </location>
</feature>
<accession>A0A2R5G4T3</accession>
<dbReference type="InterPro" id="IPR025351">
    <property type="entry name" value="Pvc16_N"/>
</dbReference>
<dbReference type="Pfam" id="PF14065">
    <property type="entry name" value="Pvc16_N"/>
    <property type="match status" value="1"/>
</dbReference>